<evidence type="ECO:0000313" key="1">
    <source>
        <dbReference type="EMBL" id="MFD0922347.1"/>
    </source>
</evidence>
<dbReference type="EMBL" id="JBHTIW010000020">
    <property type="protein sequence ID" value="MFD0922347.1"/>
    <property type="molecule type" value="Genomic_DNA"/>
</dbReference>
<name>A0ABW3G0Z9_9PSEU</name>
<dbReference type="RefSeq" id="WP_263251687.1">
    <property type="nucleotide sequence ID" value="NZ_BAABLT010000045.1"/>
</dbReference>
<gene>
    <name evidence="1" type="ORF">ACFQ16_21595</name>
</gene>
<proteinExistence type="predicted"/>
<protein>
    <submittedName>
        <fullName evidence="1">Uncharacterized protein</fullName>
    </submittedName>
</protein>
<evidence type="ECO:0000313" key="2">
    <source>
        <dbReference type="Proteomes" id="UP001597018"/>
    </source>
</evidence>
<reference evidence="2" key="1">
    <citation type="journal article" date="2019" name="Int. J. Syst. Evol. Microbiol.">
        <title>The Global Catalogue of Microorganisms (GCM) 10K type strain sequencing project: providing services to taxonomists for standard genome sequencing and annotation.</title>
        <authorList>
            <consortium name="The Broad Institute Genomics Platform"/>
            <consortium name="The Broad Institute Genome Sequencing Center for Infectious Disease"/>
            <person name="Wu L."/>
            <person name="Ma J."/>
        </authorList>
    </citation>
    <scope>NUCLEOTIDE SEQUENCE [LARGE SCALE GENOMIC DNA]</scope>
    <source>
        <strain evidence="2">CCUG 56401</strain>
    </source>
</reference>
<comment type="caution">
    <text evidence="1">The sequence shown here is derived from an EMBL/GenBank/DDBJ whole genome shotgun (WGS) entry which is preliminary data.</text>
</comment>
<sequence length="69" mass="7656">MTPGFSPEGHVEALPWFDHPEGLPAMLAEYGRVAARIRDADPDQAHVLHRRLADLDAAIDRMILQLGAR</sequence>
<organism evidence="1 2">
    <name type="scientific">Saccharopolyspora rosea</name>
    <dbReference type="NCBI Taxonomy" id="524884"/>
    <lineage>
        <taxon>Bacteria</taxon>
        <taxon>Bacillati</taxon>
        <taxon>Actinomycetota</taxon>
        <taxon>Actinomycetes</taxon>
        <taxon>Pseudonocardiales</taxon>
        <taxon>Pseudonocardiaceae</taxon>
        <taxon>Saccharopolyspora</taxon>
    </lineage>
</organism>
<keyword evidence="2" id="KW-1185">Reference proteome</keyword>
<accession>A0ABW3G0Z9</accession>
<dbReference type="Proteomes" id="UP001597018">
    <property type="component" value="Unassembled WGS sequence"/>
</dbReference>